<comment type="caution">
    <text evidence="1">The sequence shown here is derived from an EMBL/GenBank/DDBJ whole genome shotgun (WGS) entry which is preliminary data.</text>
</comment>
<dbReference type="EMBL" id="VKLS01000207">
    <property type="protein sequence ID" value="TSB38442.1"/>
    <property type="molecule type" value="Genomic_DNA"/>
</dbReference>
<protein>
    <submittedName>
        <fullName evidence="1">Uncharacterized protein</fullName>
    </submittedName>
</protein>
<organism evidence="1 2">
    <name type="scientific">Streptomyces benahoarensis</name>
    <dbReference type="NCBI Taxonomy" id="2595054"/>
    <lineage>
        <taxon>Bacteria</taxon>
        <taxon>Bacillati</taxon>
        <taxon>Actinomycetota</taxon>
        <taxon>Actinomycetes</taxon>
        <taxon>Kitasatosporales</taxon>
        <taxon>Streptomycetaceae</taxon>
        <taxon>Streptomyces</taxon>
    </lineage>
</organism>
<gene>
    <name evidence="1" type="ORF">FNZ23_17155</name>
</gene>
<name>A0A553ZAI4_9ACTN</name>
<reference evidence="1 2" key="1">
    <citation type="submission" date="2019-07" db="EMBL/GenBank/DDBJ databases">
        <title>Draft genome for Streptomyces benahoarensis MZ03-48.</title>
        <authorList>
            <person name="Gonzalez-Pimentel J.L."/>
        </authorList>
    </citation>
    <scope>NUCLEOTIDE SEQUENCE [LARGE SCALE GENOMIC DNA]</scope>
    <source>
        <strain evidence="1 2">MZ03-48</strain>
    </source>
</reference>
<proteinExistence type="predicted"/>
<evidence type="ECO:0000313" key="2">
    <source>
        <dbReference type="Proteomes" id="UP000320888"/>
    </source>
</evidence>
<dbReference type="RefSeq" id="WP_143943041.1">
    <property type="nucleotide sequence ID" value="NZ_VKLS01000207.1"/>
</dbReference>
<dbReference type="OrthoDB" id="4303906at2"/>
<sequence length="672" mass="73447">MRVDVRGNKRSRIIIAGGNVTEKDPLPVTEIPHSELDVVRQAWVTTGADGGTVSTAADAFGLLASDGPALAVIAGPSGYGKRAAGIRALWDVSQAEQIGDGTGLALAEIQPDWDKPKAPDTSLMPDEPGTCYLLDVAAEIRSWERPGTVATALVERAEKLRQIGSYLVVIVDEHGWPEEESTSLATPVVRVKSRPSPHQVATAHLEFVHRKPERLGWLDTTASTTGTGMVGKAANLLHKETSTPADAARLATLLAQTDYSVQGLDNAIAAFRQWRKAVVDFFEKTEAMPADRALLIAALFLSGDKALSIEHAAQRLLGKSAEENVEVILSGPDLTARLEAVHAKVTERHATLDHRPGYAQAVLNHLWRQRPDIHMPLLKWLDDITAPGNPGATRLAAISDLLVELAITENDIKVIEKIRTWITNGNTSNEHLQLIAGVFAKAAEADGLGAKVRARLLDWAKDDEEAVAEVIALVCQSDFANHFPRQTLVRLRHILDRAEPDAAVQTAEEALRALAADPRHLPRVWGMVIKWVTEHGHLAGHRAFLSLLNPQHDPYVLQVLLESAEQNSEVKQELLRGWRAALTDARVSTQCRDLMIAWAHARADDLVPYELTTDILRQVVAEHMYDSPVTAFVFGEAGVSYDEPVIALRKDLQLPIRPPAPRPSTNPQPWKS</sequence>
<accession>A0A553ZAI4</accession>
<keyword evidence="2" id="KW-1185">Reference proteome</keyword>
<dbReference type="AlphaFoldDB" id="A0A553ZAI4"/>
<evidence type="ECO:0000313" key="1">
    <source>
        <dbReference type="EMBL" id="TSB38442.1"/>
    </source>
</evidence>
<dbReference type="Proteomes" id="UP000320888">
    <property type="component" value="Unassembled WGS sequence"/>
</dbReference>